<dbReference type="InterPro" id="IPR006860">
    <property type="entry name" value="FecR"/>
</dbReference>
<organism evidence="4 5">
    <name type="scientific">Larkinella rosea</name>
    <dbReference type="NCBI Taxonomy" id="2025312"/>
    <lineage>
        <taxon>Bacteria</taxon>
        <taxon>Pseudomonadati</taxon>
        <taxon>Bacteroidota</taxon>
        <taxon>Cytophagia</taxon>
        <taxon>Cytophagales</taxon>
        <taxon>Spirosomataceae</taxon>
        <taxon>Larkinella</taxon>
    </lineage>
</organism>
<reference evidence="4 5" key="1">
    <citation type="submission" date="2018-11" db="EMBL/GenBank/DDBJ databases">
        <authorList>
            <person name="Zhou Z."/>
            <person name="Wang G."/>
        </authorList>
    </citation>
    <scope>NUCLEOTIDE SEQUENCE [LARGE SCALE GENOMIC DNA]</scope>
    <source>
        <strain evidence="4 5">KCTC52004</strain>
    </source>
</reference>
<protein>
    <submittedName>
        <fullName evidence="4">FecR family protein</fullName>
    </submittedName>
</protein>
<gene>
    <name evidence="4" type="ORF">EHT25_30805</name>
</gene>
<evidence type="ECO:0000313" key="5">
    <source>
        <dbReference type="Proteomes" id="UP000271925"/>
    </source>
</evidence>
<sequence>MKRIAMTDYRKYTIEDFLTDALFRAWVLTGDTQAETFWQHWLVANPDRSERVQEARALLLAMAEKKQTLSDPELDQIVEATLGKLNRETAPPTARPLYLVLARMAAAVLLVAGLGWLVYRFPTADSLNAISTRSSSSETRVERRNDTDRPMTVLLGDKSTVILQPGSRLSFGSTLEKASNRVVYLDGDAFFDVVKDPARPFFVYSNQLITRVLGTSFRVVAYAREQQASVSVLTGKVAVFAKEDLEKMAIRPGAGQLVLLPNEQVTFSQNKARFTKSRVQGLAKLYHPPRFSFDETPVTDVFTALEKEYGIDIEYEPEKIHGYLLTATFSEMSLHDELDLICRIIKGTYHIEEGRVIIETDQQLPAEDANHSRNPTL</sequence>
<feature type="domain" description="FecR protein" evidence="2">
    <location>
        <begin position="151"/>
        <end position="237"/>
    </location>
</feature>
<keyword evidence="1" id="KW-0812">Transmembrane</keyword>
<proteinExistence type="predicted"/>
<dbReference type="Pfam" id="PF04773">
    <property type="entry name" value="FecR"/>
    <property type="match status" value="1"/>
</dbReference>
<dbReference type="InterPro" id="IPR012373">
    <property type="entry name" value="Ferrdict_sens_TM"/>
</dbReference>
<dbReference type="Gene3D" id="3.55.50.30">
    <property type="match status" value="1"/>
</dbReference>
<evidence type="ECO:0000259" key="2">
    <source>
        <dbReference type="Pfam" id="PF04773"/>
    </source>
</evidence>
<dbReference type="EMBL" id="RQJO01000016">
    <property type="protein sequence ID" value="RRA98062.1"/>
    <property type="molecule type" value="Genomic_DNA"/>
</dbReference>
<evidence type="ECO:0000259" key="3">
    <source>
        <dbReference type="Pfam" id="PF16344"/>
    </source>
</evidence>
<feature type="transmembrane region" description="Helical" evidence="1">
    <location>
        <begin position="97"/>
        <end position="119"/>
    </location>
</feature>
<name>A0A3P1BB72_9BACT</name>
<dbReference type="OrthoDB" id="645173at2"/>
<dbReference type="Proteomes" id="UP000271925">
    <property type="component" value="Unassembled WGS sequence"/>
</dbReference>
<dbReference type="InterPro" id="IPR032508">
    <property type="entry name" value="FecR_C"/>
</dbReference>
<dbReference type="PANTHER" id="PTHR30273:SF2">
    <property type="entry name" value="PROTEIN FECR"/>
    <property type="match status" value="1"/>
</dbReference>
<accession>A0A3P1BB72</accession>
<keyword evidence="1" id="KW-1133">Transmembrane helix</keyword>
<dbReference type="GO" id="GO:0016989">
    <property type="term" value="F:sigma factor antagonist activity"/>
    <property type="evidence" value="ECO:0007669"/>
    <property type="project" value="TreeGrafter"/>
</dbReference>
<keyword evidence="5" id="KW-1185">Reference proteome</keyword>
<evidence type="ECO:0000256" key="1">
    <source>
        <dbReference type="SAM" id="Phobius"/>
    </source>
</evidence>
<feature type="domain" description="Protein FecR C-terminal" evidence="3">
    <location>
        <begin position="290"/>
        <end position="358"/>
    </location>
</feature>
<dbReference type="PIRSF" id="PIRSF018266">
    <property type="entry name" value="FecR"/>
    <property type="match status" value="1"/>
</dbReference>
<keyword evidence="1" id="KW-0472">Membrane</keyword>
<evidence type="ECO:0000313" key="4">
    <source>
        <dbReference type="EMBL" id="RRA98062.1"/>
    </source>
</evidence>
<dbReference type="AlphaFoldDB" id="A0A3P1BB72"/>
<dbReference type="Pfam" id="PF16344">
    <property type="entry name" value="FecR_C"/>
    <property type="match status" value="1"/>
</dbReference>
<comment type="caution">
    <text evidence="4">The sequence shown here is derived from an EMBL/GenBank/DDBJ whole genome shotgun (WGS) entry which is preliminary data.</text>
</comment>
<dbReference type="Gene3D" id="2.60.120.1440">
    <property type="match status" value="1"/>
</dbReference>
<dbReference type="PANTHER" id="PTHR30273">
    <property type="entry name" value="PERIPLASMIC SIGNAL SENSOR AND SIGMA FACTOR ACTIVATOR FECR-RELATED"/>
    <property type="match status" value="1"/>
</dbReference>